<feature type="compositionally biased region" description="Low complexity" evidence="1">
    <location>
        <begin position="22"/>
        <end position="34"/>
    </location>
</feature>
<dbReference type="Proteomes" id="UP000249769">
    <property type="component" value="Unassembled WGS sequence"/>
</dbReference>
<reference evidence="2 3" key="1">
    <citation type="submission" date="2017-08" db="EMBL/GenBank/DDBJ databases">
        <title>Infants hospitalized years apart are colonized by the same room-sourced microbial strains.</title>
        <authorList>
            <person name="Brooks B."/>
            <person name="Olm M.R."/>
            <person name="Firek B.A."/>
            <person name="Baker R."/>
            <person name="Thomas B.C."/>
            <person name="Morowitz M.J."/>
            <person name="Banfield J.F."/>
        </authorList>
    </citation>
    <scope>NUCLEOTIDE SEQUENCE [LARGE SCALE GENOMIC DNA]</scope>
    <source>
        <strain evidence="2">S2_009_000_R2_73</strain>
    </source>
</reference>
<feature type="non-terminal residue" evidence="2">
    <location>
        <position position="1"/>
    </location>
</feature>
<name>A0A2W5EPM9_9HYPH</name>
<protein>
    <recommendedName>
        <fullName evidence="4">Kinesin</fullName>
    </recommendedName>
</protein>
<evidence type="ECO:0000256" key="1">
    <source>
        <dbReference type="SAM" id="MobiDB-lite"/>
    </source>
</evidence>
<accession>A0A2W5EPM9</accession>
<sequence>QPAAAPALRGALPLENRQVESRQAPAATQPGAPAGRREEGGGWISDLLRGASRDGQENSAASTPRAGAEQQPTRAADTRNPRHMVESLNSLSVDIARAIDHDASVELWRRYQRGERDVFTRRLYTLKGQTTFDEIKRKYEREAEFRTAVDRYITDFEKLLADVARTDRDRTVTQSYLTSDTGKVYTMLAHAAGRFN</sequence>
<gene>
    <name evidence="2" type="ORF">DI595_18265</name>
</gene>
<evidence type="ECO:0008006" key="4">
    <source>
        <dbReference type="Google" id="ProtNLM"/>
    </source>
</evidence>
<feature type="compositionally biased region" description="Low complexity" evidence="1">
    <location>
        <begin position="1"/>
        <end position="14"/>
    </location>
</feature>
<evidence type="ECO:0000313" key="3">
    <source>
        <dbReference type="Proteomes" id="UP000249769"/>
    </source>
</evidence>
<dbReference type="AlphaFoldDB" id="A0A2W5EPM9"/>
<proteinExistence type="predicted"/>
<feature type="region of interest" description="Disordered" evidence="1">
    <location>
        <begin position="1"/>
        <end position="81"/>
    </location>
</feature>
<evidence type="ECO:0000313" key="2">
    <source>
        <dbReference type="EMBL" id="PZP46015.1"/>
    </source>
</evidence>
<comment type="caution">
    <text evidence="2">The sequence shown here is derived from an EMBL/GenBank/DDBJ whole genome shotgun (WGS) entry which is preliminary data.</text>
</comment>
<organism evidence="2 3">
    <name type="scientific">Agrobacterium fabrum</name>
    <dbReference type="NCBI Taxonomy" id="1176649"/>
    <lineage>
        <taxon>Bacteria</taxon>
        <taxon>Pseudomonadati</taxon>
        <taxon>Pseudomonadota</taxon>
        <taxon>Alphaproteobacteria</taxon>
        <taxon>Hyphomicrobiales</taxon>
        <taxon>Rhizobiaceae</taxon>
        <taxon>Rhizobium/Agrobacterium group</taxon>
        <taxon>Agrobacterium</taxon>
        <taxon>Agrobacterium tumefaciens complex</taxon>
    </lineage>
</organism>
<dbReference type="EMBL" id="QFOL01000291">
    <property type="protein sequence ID" value="PZP46015.1"/>
    <property type="molecule type" value="Genomic_DNA"/>
</dbReference>